<evidence type="ECO:0000313" key="2">
    <source>
        <dbReference type="Proteomes" id="UP001196530"/>
    </source>
</evidence>
<reference evidence="1" key="1">
    <citation type="journal article" date="2021" name="G3 (Bethesda)">
        <title>Genomic diversity, chromosomal rearrangements, and interspecies hybridization in the ogataea polymorpha species complex.</title>
        <authorList>
            <person name="Hanson S.J."/>
            <person name="Cinneide E.O."/>
            <person name="Salzberg L.I."/>
            <person name="Wolfe K.H."/>
            <person name="McGowan J."/>
            <person name="Fitzpatrick D.A."/>
            <person name="Matlin K."/>
        </authorList>
    </citation>
    <scope>NUCLEOTIDE SEQUENCE</scope>
    <source>
        <strain evidence="1">61-244</strain>
    </source>
</reference>
<dbReference type="EMBL" id="JAHLUX010000001">
    <property type="protein sequence ID" value="KAG7821621.1"/>
    <property type="molecule type" value="Genomic_DNA"/>
</dbReference>
<dbReference type="Pfam" id="PF08700">
    <property type="entry name" value="VPS51_Exo84_N"/>
    <property type="match status" value="1"/>
</dbReference>
<protein>
    <recommendedName>
        <fullName evidence="3">Vacuolar protein sorting-associated protein 51 homolog</fullName>
    </recommendedName>
</protein>
<sequence>MSVSSRRKALKEFYRLQEQTQQQLENAHLNHEETAEEPEITLENVDEFIKNSDFKKLLETENKITEELNSNQAEIKSIIYNNYYELIKINDVLMDLKSWNNEDDGVVENLQKIRSKVQSLRAQDFHLLPEPVEVKGEKISKSINKLLLDNKIDKKTVDAIDESLPELSGESLLLQMNELKNK</sequence>
<comment type="caution">
    <text evidence="1">The sequence shown here is derived from an EMBL/GenBank/DDBJ whole genome shotgun (WGS) entry which is preliminary data.</text>
</comment>
<dbReference type="RefSeq" id="XP_043061991.1">
    <property type="nucleotide sequence ID" value="XM_043206712.1"/>
</dbReference>
<dbReference type="GeneID" id="66124147"/>
<name>A0AAN6DKA9_PICAN</name>
<organism evidence="1 2">
    <name type="scientific">Pichia angusta</name>
    <name type="common">Yeast</name>
    <name type="synonym">Hansenula polymorpha</name>
    <dbReference type="NCBI Taxonomy" id="870730"/>
    <lineage>
        <taxon>Eukaryota</taxon>
        <taxon>Fungi</taxon>
        <taxon>Dikarya</taxon>
        <taxon>Ascomycota</taxon>
        <taxon>Saccharomycotina</taxon>
        <taxon>Pichiomycetes</taxon>
        <taxon>Pichiales</taxon>
        <taxon>Pichiaceae</taxon>
        <taxon>Ogataea</taxon>
    </lineage>
</organism>
<accession>A0AAN6DKA9</accession>
<evidence type="ECO:0008006" key="3">
    <source>
        <dbReference type="Google" id="ProtNLM"/>
    </source>
</evidence>
<proteinExistence type="predicted"/>
<evidence type="ECO:0000313" key="1">
    <source>
        <dbReference type="EMBL" id="KAG7821621.1"/>
    </source>
</evidence>
<dbReference type="Proteomes" id="UP001196530">
    <property type="component" value="Unassembled WGS sequence"/>
</dbReference>
<gene>
    <name evidence="1" type="ORF">KL928_000096</name>
</gene>
<dbReference type="AlphaFoldDB" id="A0AAN6DKA9"/>